<gene>
    <name evidence="2" type="ORF">DSM104440_00904</name>
</gene>
<name>A0A6M4H3D5_9PROT</name>
<evidence type="ECO:0000313" key="3">
    <source>
        <dbReference type="Proteomes" id="UP000503096"/>
    </source>
</evidence>
<keyword evidence="1" id="KW-0812">Transmembrane</keyword>
<feature type="transmembrane region" description="Helical" evidence="1">
    <location>
        <begin position="24"/>
        <end position="45"/>
    </location>
</feature>
<dbReference type="Proteomes" id="UP000503096">
    <property type="component" value="Chromosome"/>
</dbReference>
<dbReference type="KEGG" id="upl:DSM104440_00904"/>
<dbReference type="EMBL" id="CP053073">
    <property type="protein sequence ID" value="QJR14111.1"/>
    <property type="molecule type" value="Genomic_DNA"/>
</dbReference>
<proteinExistence type="predicted"/>
<evidence type="ECO:0000313" key="2">
    <source>
        <dbReference type="EMBL" id="QJR14111.1"/>
    </source>
</evidence>
<organism evidence="2 3">
    <name type="scientific">Usitatibacter palustris</name>
    <dbReference type="NCBI Taxonomy" id="2732487"/>
    <lineage>
        <taxon>Bacteria</taxon>
        <taxon>Pseudomonadati</taxon>
        <taxon>Pseudomonadota</taxon>
        <taxon>Betaproteobacteria</taxon>
        <taxon>Nitrosomonadales</taxon>
        <taxon>Usitatibacteraceae</taxon>
        <taxon>Usitatibacter</taxon>
    </lineage>
</organism>
<reference evidence="2 3" key="1">
    <citation type="submission" date="2020-04" db="EMBL/GenBank/DDBJ databases">
        <title>Usitatibacter rugosus gen. nov., sp. nov. and Usitatibacter palustris sp. nov., novel members of Usitatibacteraceae fam. nov. within the order Nitrosomonadales isolated from soil.</title>
        <authorList>
            <person name="Huber K.J."/>
            <person name="Neumann-Schaal M."/>
            <person name="Geppert A."/>
            <person name="Luckner M."/>
            <person name="Wanner G."/>
            <person name="Overmann J."/>
        </authorList>
    </citation>
    <scope>NUCLEOTIDE SEQUENCE [LARGE SCALE GENOMIC DNA]</scope>
    <source>
        <strain evidence="2 3">Swamp67</strain>
    </source>
</reference>
<keyword evidence="1" id="KW-0472">Membrane</keyword>
<dbReference type="RefSeq" id="WP_171160899.1">
    <property type="nucleotide sequence ID" value="NZ_CP053073.1"/>
</dbReference>
<evidence type="ECO:0000256" key="1">
    <source>
        <dbReference type="SAM" id="Phobius"/>
    </source>
</evidence>
<keyword evidence="3" id="KW-1185">Reference proteome</keyword>
<keyword evidence="1" id="KW-1133">Transmembrane helix</keyword>
<sequence>MNVNDPIDLRDPDCVPRARRRVPVWIPIALIVAVLGAASAASVFVKDTRTVAERHGTVLQNIAL</sequence>
<accession>A0A6M4H3D5</accession>
<dbReference type="AlphaFoldDB" id="A0A6M4H3D5"/>
<protein>
    <submittedName>
        <fullName evidence="2">Uncharacterized protein</fullName>
    </submittedName>
</protein>
<dbReference type="InParanoid" id="A0A6M4H3D5"/>